<feature type="transmembrane region" description="Helical" evidence="3">
    <location>
        <begin position="586"/>
        <end position="605"/>
    </location>
</feature>
<keyword evidence="3" id="KW-1133">Transmembrane helix</keyword>
<evidence type="ECO:0000313" key="6">
    <source>
        <dbReference type="Proteomes" id="UP000503820"/>
    </source>
</evidence>
<dbReference type="SUPFAM" id="SSF53756">
    <property type="entry name" value="UDP-Glycosyltransferase/glycogen phosphorylase"/>
    <property type="match status" value="2"/>
</dbReference>
<feature type="region of interest" description="Disordered" evidence="2">
    <location>
        <begin position="266"/>
        <end position="286"/>
    </location>
</feature>
<evidence type="ECO:0000256" key="3">
    <source>
        <dbReference type="SAM" id="Phobius"/>
    </source>
</evidence>
<feature type="compositionally biased region" description="Low complexity" evidence="2">
    <location>
        <begin position="789"/>
        <end position="808"/>
    </location>
</feature>
<dbReference type="RefSeq" id="WP_174409262.1">
    <property type="nucleotide sequence ID" value="NZ_BLVP01000007.1"/>
</dbReference>
<feature type="compositionally biased region" description="Gly residues" evidence="2">
    <location>
        <begin position="197"/>
        <end position="212"/>
    </location>
</feature>
<feature type="compositionally biased region" description="Low complexity" evidence="2">
    <location>
        <begin position="276"/>
        <end position="286"/>
    </location>
</feature>
<evidence type="ECO:0000313" key="5">
    <source>
        <dbReference type="EMBL" id="GFM36585.1"/>
    </source>
</evidence>
<organism evidence="5 6">
    <name type="scientific">Desulfovibrio psychrotolerans</name>
    <dbReference type="NCBI Taxonomy" id="415242"/>
    <lineage>
        <taxon>Bacteria</taxon>
        <taxon>Pseudomonadati</taxon>
        <taxon>Thermodesulfobacteriota</taxon>
        <taxon>Desulfovibrionia</taxon>
        <taxon>Desulfovibrionales</taxon>
        <taxon>Desulfovibrionaceae</taxon>
        <taxon>Desulfovibrio</taxon>
    </lineage>
</organism>
<dbReference type="Pfam" id="PF02397">
    <property type="entry name" value="Bac_transf"/>
    <property type="match status" value="1"/>
</dbReference>
<evidence type="ECO:0000259" key="4">
    <source>
        <dbReference type="Pfam" id="PF02397"/>
    </source>
</evidence>
<dbReference type="InterPro" id="IPR003362">
    <property type="entry name" value="Bact_transf"/>
</dbReference>
<dbReference type="Gene3D" id="3.40.50.2000">
    <property type="entry name" value="Glycogen Phosphorylase B"/>
    <property type="match status" value="1"/>
</dbReference>
<dbReference type="EMBL" id="BLVP01000007">
    <property type="protein sequence ID" value="GFM36585.1"/>
    <property type="molecule type" value="Genomic_DNA"/>
</dbReference>
<dbReference type="PANTHER" id="PTHR30576">
    <property type="entry name" value="COLANIC BIOSYNTHESIS UDP-GLUCOSE LIPID CARRIER TRANSFERASE"/>
    <property type="match status" value="1"/>
</dbReference>
<accession>A0A7J0BTX3</accession>
<name>A0A7J0BTX3_9BACT</name>
<proteinExistence type="inferred from homology"/>
<protein>
    <recommendedName>
        <fullName evidence="4">Bacterial sugar transferase domain-containing protein</fullName>
    </recommendedName>
</protein>
<comment type="similarity">
    <text evidence="1">Belongs to the bacterial sugar transferase family.</text>
</comment>
<keyword evidence="6" id="KW-1185">Reference proteome</keyword>
<feature type="compositionally biased region" description="Polar residues" evidence="2">
    <location>
        <begin position="139"/>
        <end position="150"/>
    </location>
</feature>
<gene>
    <name evidence="5" type="ORF">DSM19430T_12690</name>
</gene>
<feature type="region of interest" description="Disordered" evidence="2">
    <location>
        <begin position="776"/>
        <end position="844"/>
    </location>
</feature>
<feature type="region of interest" description="Disordered" evidence="2">
    <location>
        <begin position="139"/>
        <end position="252"/>
    </location>
</feature>
<dbReference type="Pfam" id="PF13692">
    <property type="entry name" value="Glyco_trans_1_4"/>
    <property type="match status" value="1"/>
</dbReference>
<keyword evidence="3" id="KW-0472">Membrane</keyword>
<evidence type="ECO:0000256" key="2">
    <source>
        <dbReference type="SAM" id="MobiDB-lite"/>
    </source>
</evidence>
<comment type="caution">
    <text evidence="5">The sequence shown here is derived from an EMBL/GenBank/DDBJ whole genome shotgun (WGS) entry which is preliminary data.</text>
</comment>
<sequence length="844" mass="90839">MHVTLTGGDASFFTTEAAPLLRAMREAGHSVTVMAPRFDARTTAALTAMGVDTHTFASPREGIIPLRNAVSVFSLWRAFRARRSDTVLNCGVPCIIHGSLAAHLAGTRRIFALVNDAASAFPGHARTLLADRSILAETSSQCPAGNNGSTAEDVPAARRSAEMTQAAAKTAQPWADDTTLRPAQPSAATPSSPDGPYGTGGTGETDGTGNTGGTDETNGTELNLQTQQTEQAEQTELEGQTEPAGQADSAFAKPLRRARKALITRADKTAAESDTAADPHAPLDPDALAEQAGYAGRGQSFVRLAKATFARLAAHLRTRFRVASCKAALSANRTVFFLNSDDRTIFTKGRILPVHTRHCLTSGFGVDIQAHAATPLPDTSPGMEFLCIARLTRLSGVEEFAEAARLVRQQYPESRFRLIGQTVEDPMALSPSDLSLWKMWLTIEPPDSVAPDASVMERALAGATVFVLPSVHEAMPAATLRALAAGRPVITTDAPGCRETVLHCANGYLVPPRNAQSLAEAMLRCIREPQILPAMGEASRRYAEERFDMHKATRPLLREMHLAHAGPETVLPQTVLSSAVKRAFDLVLAVPLCVLLLPVMAVVAWKVRTRISKDVFFRQERPGKEGKLFRILKFKTMTDAVDEHGALLPDADRLPLLGKRLRAASLDELPELWNVIRGEMSLVGPRPLLPSYLERYSPRQARRHEVRPGITGWAQVNGRNSASWQERLEMDVWYVDNHSLWLDMRILFLTVWNVLRRKDISAPGHATCPEFMGNDPSAACPGMPEEEQTTGTSPASGASSASPASDGSGSHGNSGGTQPQPATPEDTATQAAAAADSKHPPEKP</sequence>
<dbReference type="GO" id="GO:0016780">
    <property type="term" value="F:phosphotransferase activity, for other substituted phosphate groups"/>
    <property type="evidence" value="ECO:0007669"/>
    <property type="project" value="TreeGrafter"/>
</dbReference>
<reference evidence="5 6" key="1">
    <citation type="submission" date="2020-05" db="EMBL/GenBank/DDBJ databases">
        <title>Draft genome sequence of Desulfovibrio psychrotolerans JS1T.</title>
        <authorList>
            <person name="Ueno A."/>
            <person name="Tamazawa S."/>
            <person name="Tamamura S."/>
            <person name="Murakami T."/>
            <person name="Kiyama T."/>
            <person name="Inomata H."/>
            <person name="Amano Y."/>
            <person name="Miyakawa K."/>
            <person name="Tamaki H."/>
            <person name="Naganuma T."/>
            <person name="Kaneko K."/>
        </authorList>
    </citation>
    <scope>NUCLEOTIDE SEQUENCE [LARGE SCALE GENOMIC DNA]</scope>
    <source>
        <strain evidence="5 6">JS1</strain>
    </source>
</reference>
<dbReference type="AlphaFoldDB" id="A0A7J0BTX3"/>
<feature type="domain" description="Bacterial sugar transferase" evidence="4">
    <location>
        <begin position="581"/>
        <end position="755"/>
    </location>
</feature>
<feature type="compositionally biased region" description="Low complexity" evidence="2">
    <location>
        <begin position="213"/>
        <end position="242"/>
    </location>
</feature>
<dbReference type="Proteomes" id="UP000503820">
    <property type="component" value="Unassembled WGS sequence"/>
</dbReference>
<feature type="compositionally biased region" description="Low complexity" evidence="2">
    <location>
        <begin position="816"/>
        <end position="835"/>
    </location>
</feature>
<dbReference type="PANTHER" id="PTHR30576:SF8">
    <property type="entry name" value="UNDECAPRENYL-PHOSPHATE GALACTOSE PHOSPHOTRANSFERASE"/>
    <property type="match status" value="1"/>
</dbReference>
<evidence type="ECO:0000256" key="1">
    <source>
        <dbReference type="ARBA" id="ARBA00006464"/>
    </source>
</evidence>
<keyword evidence="3" id="KW-0812">Transmembrane</keyword>
<feature type="compositionally biased region" description="Low complexity" evidence="2">
    <location>
        <begin position="182"/>
        <end position="192"/>
    </location>
</feature>